<dbReference type="SMART" id="SM00530">
    <property type="entry name" value="HTH_XRE"/>
    <property type="match status" value="1"/>
</dbReference>
<dbReference type="GO" id="GO:0003677">
    <property type="term" value="F:DNA binding"/>
    <property type="evidence" value="ECO:0007669"/>
    <property type="project" value="InterPro"/>
</dbReference>
<dbReference type="Proteomes" id="UP000028091">
    <property type="component" value="Unassembled WGS sequence"/>
</dbReference>
<accession>A0A081LET3</accession>
<dbReference type="eggNOG" id="ENOG5032MR3">
    <property type="taxonomic scope" value="Bacteria"/>
</dbReference>
<dbReference type="PROSITE" id="PS50943">
    <property type="entry name" value="HTH_CROC1"/>
    <property type="match status" value="1"/>
</dbReference>
<dbReference type="Gene3D" id="1.10.260.40">
    <property type="entry name" value="lambda repressor-like DNA-binding domains"/>
    <property type="match status" value="1"/>
</dbReference>
<organism evidence="2 3">
    <name type="scientific">Bacillus zhangzhouensis</name>
    <dbReference type="NCBI Taxonomy" id="1178540"/>
    <lineage>
        <taxon>Bacteria</taxon>
        <taxon>Bacillati</taxon>
        <taxon>Bacillota</taxon>
        <taxon>Bacilli</taxon>
        <taxon>Bacillales</taxon>
        <taxon>Bacillaceae</taxon>
        <taxon>Bacillus</taxon>
    </lineage>
</organism>
<dbReference type="SUPFAM" id="SSF47413">
    <property type="entry name" value="lambda repressor-like DNA-binding domains"/>
    <property type="match status" value="1"/>
</dbReference>
<dbReference type="Pfam" id="PF01381">
    <property type="entry name" value="HTH_3"/>
    <property type="match status" value="1"/>
</dbReference>
<name>A0A081LET3_9BACI</name>
<evidence type="ECO:0000259" key="1">
    <source>
        <dbReference type="PROSITE" id="PS50943"/>
    </source>
</evidence>
<evidence type="ECO:0000313" key="3">
    <source>
        <dbReference type="Proteomes" id="UP000028091"/>
    </source>
</evidence>
<dbReference type="EMBL" id="JOTP01000002">
    <property type="protein sequence ID" value="KEP27759.1"/>
    <property type="molecule type" value="Genomic_DNA"/>
</dbReference>
<comment type="caution">
    <text evidence="2">The sequence shown here is derived from an EMBL/GenBank/DDBJ whole genome shotgun (WGS) entry which is preliminary data.</text>
</comment>
<reference evidence="2 3" key="1">
    <citation type="submission" date="2012-09" db="EMBL/GenBank/DDBJ databases">
        <title>Genome Sequence of Bacillus sp. DW5-4.</title>
        <authorList>
            <person name="Lai Q."/>
            <person name="Liu Y."/>
            <person name="Shao Z."/>
        </authorList>
    </citation>
    <scope>NUCLEOTIDE SEQUENCE [LARGE SCALE GENOMIC DNA]</scope>
    <source>
        <strain evidence="2 3">DW5-4</strain>
    </source>
</reference>
<gene>
    <name evidence="2" type="ORF">BA70_06730</name>
</gene>
<dbReference type="OrthoDB" id="2629500at2"/>
<dbReference type="CDD" id="cd00093">
    <property type="entry name" value="HTH_XRE"/>
    <property type="match status" value="1"/>
</dbReference>
<keyword evidence="3" id="KW-1185">Reference proteome</keyword>
<dbReference type="InterPro" id="IPR001387">
    <property type="entry name" value="Cro/C1-type_HTH"/>
</dbReference>
<dbReference type="RefSeq" id="WP_034317533.1">
    <property type="nucleotide sequence ID" value="NZ_JOTP01000002.1"/>
</dbReference>
<protein>
    <recommendedName>
        <fullName evidence="1">HTH cro/C1-type domain-containing protein</fullName>
    </recommendedName>
</protein>
<sequence length="67" mass="7451">MQFLTAARVKSEMYVQGMTQKQLAEMLGVSAPYISDIINGKKTGRKAQEHAKHICKILGISERGGWD</sequence>
<dbReference type="AlphaFoldDB" id="A0A081LET3"/>
<proteinExistence type="predicted"/>
<feature type="domain" description="HTH cro/C1-type" evidence="1">
    <location>
        <begin position="16"/>
        <end position="41"/>
    </location>
</feature>
<dbReference type="InterPro" id="IPR010982">
    <property type="entry name" value="Lambda_DNA-bd_dom_sf"/>
</dbReference>
<evidence type="ECO:0000313" key="2">
    <source>
        <dbReference type="EMBL" id="KEP27759.1"/>
    </source>
</evidence>